<dbReference type="SUPFAM" id="SSF52540">
    <property type="entry name" value="P-loop containing nucleoside triphosphate hydrolases"/>
    <property type="match status" value="1"/>
</dbReference>
<accession>H0E9U0</accession>
<dbReference type="PANTHER" id="PTHR32114">
    <property type="entry name" value="ABC TRANSPORTER ABCH.3"/>
    <property type="match status" value="1"/>
</dbReference>
<evidence type="ECO:0000256" key="3">
    <source>
        <dbReference type="ARBA" id="ARBA00013368"/>
    </source>
</evidence>
<dbReference type="EMBL" id="AGUD01000269">
    <property type="protein sequence ID" value="EHN09550.1"/>
    <property type="molecule type" value="Genomic_DNA"/>
</dbReference>
<keyword evidence="4" id="KW-0269">Exonuclease</keyword>
<comment type="caution">
    <text evidence="4">The sequence shown here is derived from an EMBL/GenBank/DDBJ whole genome shotgun (WGS) entry which is preliminary data.</text>
</comment>
<protein>
    <recommendedName>
        <fullName evidence="3">Nuclease SbcCD subunit C</fullName>
    </recommendedName>
</protein>
<dbReference type="Pfam" id="PF13558">
    <property type="entry name" value="SbcC_Walker_B"/>
    <property type="match status" value="1"/>
</dbReference>
<proteinExistence type="inferred from homology"/>
<dbReference type="Proteomes" id="UP000005143">
    <property type="component" value="Unassembled WGS sequence"/>
</dbReference>
<evidence type="ECO:0000313" key="5">
    <source>
        <dbReference type="Proteomes" id="UP000005143"/>
    </source>
</evidence>
<keyword evidence="4" id="KW-0378">Hydrolase</keyword>
<dbReference type="PATRIC" id="fig|1097667.3.peg.3581"/>
<keyword evidence="5" id="KW-1185">Reference proteome</keyword>
<evidence type="ECO:0000313" key="4">
    <source>
        <dbReference type="EMBL" id="EHN09550.1"/>
    </source>
</evidence>
<name>H0E9U0_9ACTN</name>
<evidence type="ECO:0000256" key="2">
    <source>
        <dbReference type="ARBA" id="ARBA00011322"/>
    </source>
</evidence>
<organism evidence="4 5">
    <name type="scientific">Patulibacter medicamentivorans</name>
    <dbReference type="NCBI Taxonomy" id="1097667"/>
    <lineage>
        <taxon>Bacteria</taxon>
        <taxon>Bacillati</taxon>
        <taxon>Actinomycetota</taxon>
        <taxon>Thermoleophilia</taxon>
        <taxon>Solirubrobacterales</taxon>
        <taxon>Patulibacteraceae</taxon>
        <taxon>Patulibacter</taxon>
    </lineage>
</organism>
<dbReference type="InterPro" id="IPR027417">
    <property type="entry name" value="P-loop_NTPase"/>
</dbReference>
<reference evidence="4 5" key="1">
    <citation type="journal article" date="2013" name="Biodegradation">
        <title>Quantitative proteomic analysis of ibuprofen-degrading Patulibacter sp. strain I11.</title>
        <authorList>
            <person name="Almeida B."/>
            <person name="Kjeldal H."/>
            <person name="Lolas I."/>
            <person name="Knudsen A.D."/>
            <person name="Carvalho G."/>
            <person name="Nielsen K.L."/>
            <person name="Barreto Crespo M.T."/>
            <person name="Stensballe A."/>
            <person name="Nielsen J.L."/>
        </authorList>
    </citation>
    <scope>NUCLEOTIDE SEQUENCE [LARGE SCALE GENOMIC DNA]</scope>
    <source>
        <strain evidence="4 5">I11</strain>
    </source>
</reference>
<dbReference type="AlphaFoldDB" id="H0E9U0"/>
<comment type="subunit">
    <text evidence="2">Heterodimer of SbcC and SbcD.</text>
</comment>
<sequence>MIDLVAVEHRRNAAAESAERATTEAATIARWVAAEAERRPLLQARLDALAPLAATADRTHELAELTRGGAGNRRRIQLSSWVLAARLEQVAAAATVHLLEMSAGRYALVLHEEPASGRGKGNAGLGLRVRDGWTGEERDTTTLSGGESFFASLALALGLAEVVSAEAGGIDLGTLFIDEGFGSLDEQTLDEVLGVLDGLRDGGRAVGIVSHVPELKQRIPMQLVVEKHRDGSHLRQPSAAAL</sequence>
<dbReference type="GO" id="GO:0004527">
    <property type="term" value="F:exonuclease activity"/>
    <property type="evidence" value="ECO:0007669"/>
    <property type="project" value="UniProtKB-KW"/>
</dbReference>
<dbReference type="PANTHER" id="PTHR32114:SF2">
    <property type="entry name" value="ABC TRANSPORTER ABCH.3"/>
    <property type="match status" value="1"/>
</dbReference>
<evidence type="ECO:0000256" key="1">
    <source>
        <dbReference type="ARBA" id="ARBA00006930"/>
    </source>
</evidence>
<gene>
    <name evidence="4" type="ORF">PAI11_36120</name>
</gene>
<dbReference type="Gene3D" id="3.40.50.300">
    <property type="entry name" value="P-loop containing nucleotide triphosphate hydrolases"/>
    <property type="match status" value="1"/>
</dbReference>
<comment type="similarity">
    <text evidence="1">Belongs to the SMC family. SbcC subfamily.</text>
</comment>
<keyword evidence="4" id="KW-0540">Nuclease</keyword>